<sequence length="92" mass="10563">MKLYEHTIFINQLLGYLDIPGYLCRKIGFMKKNKPYKEQEPMVPNVGEPVVVYTGNENNPNIVTEGRDDIRHAISGEELLDRLCPRIKALFG</sequence>
<evidence type="ECO:0000313" key="3">
    <source>
        <dbReference type="Proteomes" id="UP000095614"/>
    </source>
</evidence>
<accession>A0A174N1J3</accession>
<evidence type="ECO:0000313" key="1">
    <source>
        <dbReference type="EMBL" id="BBK88245.1"/>
    </source>
</evidence>
<dbReference type="EMBL" id="CZAF01000011">
    <property type="protein sequence ID" value="CUP42503.1"/>
    <property type="molecule type" value="Genomic_DNA"/>
</dbReference>
<dbReference type="Proteomes" id="UP000320533">
    <property type="component" value="Chromosome"/>
</dbReference>
<name>A0A174N1J3_BACUN</name>
<gene>
    <name evidence="1" type="ORF">Bun01g_26150</name>
    <name evidence="2" type="ORF">ERS852462_03560</name>
</gene>
<dbReference type="EMBL" id="AP019724">
    <property type="protein sequence ID" value="BBK88245.1"/>
    <property type="molecule type" value="Genomic_DNA"/>
</dbReference>
<reference evidence="1 4" key="2">
    <citation type="submission" date="2019-06" db="EMBL/GenBank/DDBJ databases">
        <title>Complete genome sequence of Bacteroides uniformis NBRC 113350.</title>
        <authorList>
            <person name="Miura T."/>
            <person name="Furukawa M."/>
            <person name="Shimamura M."/>
            <person name="Ohyama Y."/>
            <person name="Yamazoe A."/>
            <person name="Kawasaki H."/>
        </authorList>
    </citation>
    <scope>NUCLEOTIDE SEQUENCE [LARGE SCALE GENOMIC DNA]</scope>
    <source>
        <strain evidence="1 4">NBRC 113350</strain>
    </source>
</reference>
<proteinExistence type="predicted"/>
<dbReference type="Proteomes" id="UP000095614">
    <property type="component" value="Unassembled WGS sequence"/>
</dbReference>
<dbReference type="KEGG" id="bun:Bun01g_26150"/>
<reference evidence="2 3" key="1">
    <citation type="submission" date="2015-09" db="EMBL/GenBank/DDBJ databases">
        <authorList>
            <consortium name="Pathogen Informatics"/>
        </authorList>
    </citation>
    <scope>NUCLEOTIDE SEQUENCE [LARGE SCALE GENOMIC DNA]</scope>
    <source>
        <strain evidence="2 3">2789STDY5834847</strain>
    </source>
</reference>
<evidence type="ECO:0000313" key="4">
    <source>
        <dbReference type="Proteomes" id="UP000320533"/>
    </source>
</evidence>
<evidence type="ECO:0000313" key="2">
    <source>
        <dbReference type="EMBL" id="CUP42503.1"/>
    </source>
</evidence>
<organism evidence="2 3">
    <name type="scientific">Bacteroides uniformis</name>
    <dbReference type="NCBI Taxonomy" id="820"/>
    <lineage>
        <taxon>Bacteria</taxon>
        <taxon>Pseudomonadati</taxon>
        <taxon>Bacteroidota</taxon>
        <taxon>Bacteroidia</taxon>
        <taxon>Bacteroidales</taxon>
        <taxon>Bacteroidaceae</taxon>
        <taxon>Bacteroides</taxon>
    </lineage>
</organism>
<protein>
    <submittedName>
        <fullName evidence="2">Uncharacterized protein</fullName>
    </submittedName>
</protein>
<dbReference type="AlphaFoldDB" id="A0A174N1J3"/>